<sequence>MSSSKRSASSTFPSTDTRKRSRKDDESSTDSPPLESSGPSKPEEKVKPTRGSRACTVCRRLKMRCVGAEHGPPCKRCQTGNHDCIFEESNRGKRSTKKHEILTRSIRKMEKTLDTVLKSIGNPALTQGISRSPSPVSQGAATHALMGITSPTAQSSGSFHPPRAESPKLHSLPDNALNPLGLLAEASLANRRAQGPTTEDNHPQPGDTTERKLGVLSSNYFRPGPMTILPLRRLYIERAVQPEMLSFVSTNEVVALFDIFFNHMNMHVNVLDRDFHTASLVCSRSPFLLTTICAIASKFYTEKPELYGQLMEISRKLAFSVPSQGYKSVEIVQAYLLLTLWGCGAVERFEMDKTWMLLGMAIRMATDLSLHRKIALGAEEDIPNREAEIQNRERTWILCFALDRSLSATMGKPYTIREDSIIRSVDKFSAAPGAIYSDIAIAGYAGLQRIVSRSLDLLYSNVEGGTGLHDTLDYMLIIRTFEDQVYESMHRFTSGTALPHANEHAVFAQYTKIMGEFYMNYTLLVLNSFGLQNALQAAPVNIGHFFARVYTSAMNCASLVRDQMGPLGFLKYSPDSHCVQISYAVLSLLKLVRPEFASYMQDQQRILQVVQEVADVFDRSSANPQHTTALYAGFLRALLTSRLQTMGTPNGHGTISPMNGDMAPPPPKFTFDHLNLGTEGEMGPVMDMSTFPPKMAPPTMDMDSSDMNGHNGIAMDSILSSTFWDSVLVPGYNTMDGLAGGFVFGANGSGLITPRVGMSPFQSGTNTPSRGLFGHHDMGGMPLNADAVSHKLES</sequence>
<accession>A0A0D7BKP1</accession>
<dbReference type="GO" id="GO:0008270">
    <property type="term" value="F:zinc ion binding"/>
    <property type="evidence" value="ECO:0007669"/>
    <property type="project" value="InterPro"/>
</dbReference>
<dbReference type="GO" id="GO:0000976">
    <property type="term" value="F:transcription cis-regulatory region binding"/>
    <property type="evidence" value="ECO:0007669"/>
    <property type="project" value="TreeGrafter"/>
</dbReference>
<dbReference type="OrthoDB" id="3429912at2759"/>
<evidence type="ECO:0000313" key="9">
    <source>
        <dbReference type="EMBL" id="KIY71047.1"/>
    </source>
</evidence>
<proteinExistence type="predicted"/>
<dbReference type="GO" id="GO:0000981">
    <property type="term" value="F:DNA-binding transcription factor activity, RNA polymerase II-specific"/>
    <property type="evidence" value="ECO:0007669"/>
    <property type="project" value="InterPro"/>
</dbReference>
<gene>
    <name evidence="9" type="ORF">CYLTODRAFT_346620</name>
</gene>
<keyword evidence="4" id="KW-0238">DNA-binding</keyword>
<reference evidence="9 10" key="1">
    <citation type="journal article" date="2015" name="Fungal Genet. Biol.">
        <title>Evolution of novel wood decay mechanisms in Agaricales revealed by the genome sequences of Fistulina hepatica and Cylindrobasidium torrendii.</title>
        <authorList>
            <person name="Floudas D."/>
            <person name="Held B.W."/>
            <person name="Riley R."/>
            <person name="Nagy L.G."/>
            <person name="Koehler G."/>
            <person name="Ransdell A.S."/>
            <person name="Younus H."/>
            <person name="Chow J."/>
            <person name="Chiniquy J."/>
            <person name="Lipzen A."/>
            <person name="Tritt A."/>
            <person name="Sun H."/>
            <person name="Haridas S."/>
            <person name="LaButti K."/>
            <person name="Ohm R.A."/>
            <person name="Kues U."/>
            <person name="Blanchette R.A."/>
            <person name="Grigoriev I.V."/>
            <person name="Minto R.E."/>
            <person name="Hibbett D.S."/>
        </authorList>
    </citation>
    <scope>NUCLEOTIDE SEQUENCE [LARGE SCALE GENOMIC DNA]</scope>
    <source>
        <strain evidence="9 10">FP15055 ss-10</strain>
    </source>
</reference>
<dbReference type="SMART" id="SM00066">
    <property type="entry name" value="GAL4"/>
    <property type="match status" value="1"/>
</dbReference>
<keyword evidence="6" id="KW-0539">Nucleus</keyword>
<keyword evidence="3" id="KW-0805">Transcription regulation</keyword>
<feature type="region of interest" description="Disordered" evidence="7">
    <location>
        <begin position="150"/>
        <end position="175"/>
    </location>
</feature>
<feature type="region of interest" description="Disordered" evidence="7">
    <location>
        <begin position="191"/>
        <end position="214"/>
    </location>
</feature>
<dbReference type="CDD" id="cd00067">
    <property type="entry name" value="GAL4"/>
    <property type="match status" value="1"/>
</dbReference>
<evidence type="ECO:0000256" key="4">
    <source>
        <dbReference type="ARBA" id="ARBA00023125"/>
    </source>
</evidence>
<comment type="subcellular location">
    <subcellularLocation>
        <location evidence="1">Nucleus</location>
    </subcellularLocation>
</comment>
<organism evidence="9 10">
    <name type="scientific">Cylindrobasidium torrendii FP15055 ss-10</name>
    <dbReference type="NCBI Taxonomy" id="1314674"/>
    <lineage>
        <taxon>Eukaryota</taxon>
        <taxon>Fungi</taxon>
        <taxon>Dikarya</taxon>
        <taxon>Basidiomycota</taxon>
        <taxon>Agaricomycotina</taxon>
        <taxon>Agaricomycetes</taxon>
        <taxon>Agaricomycetidae</taxon>
        <taxon>Agaricales</taxon>
        <taxon>Marasmiineae</taxon>
        <taxon>Physalacriaceae</taxon>
        <taxon>Cylindrobasidium</taxon>
    </lineage>
</organism>
<keyword evidence="2" id="KW-0479">Metal-binding</keyword>
<dbReference type="InterPro" id="IPR007219">
    <property type="entry name" value="XnlR_reg_dom"/>
</dbReference>
<dbReference type="Proteomes" id="UP000054007">
    <property type="component" value="Unassembled WGS sequence"/>
</dbReference>
<feature type="region of interest" description="Disordered" evidence="7">
    <location>
        <begin position="1"/>
        <end position="53"/>
    </location>
</feature>
<evidence type="ECO:0000256" key="1">
    <source>
        <dbReference type="ARBA" id="ARBA00004123"/>
    </source>
</evidence>
<dbReference type="InterPro" id="IPR051089">
    <property type="entry name" value="prtT"/>
</dbReference>
<evidence type="ECO:0000256" key="2">
    <source>
        <dbReference type="ARBA" id="ARBA00022723"/>
    </source>
</evidence>
<dbReference type="InterPro" id="IPR036864">
    <property type="entry name" value="Zn2-C6_fun-type_DNA-bd_sf"/>
</dbReference>
<keyword evidence="5" id="KW-0804">Transcription</keyword>
<dbReference type="PROSITE" id="PS50048">
    <property type="entry name" value="ZN2_CY6_FUNGAL_2"/>
    <property type="match status" value="1"/>
</dbReference>
<dbReference type="Pfam" id="PF04082">
    <property type="entry name" value="Fungal_trans"/>
    <property type="match status" value="1"/>
</dbReference>
<dbReference type="GO" id="GO:0005634">
    <property type="term" value="C:nucleus"/>
    <property type="evidence" value="ECO:0007669"/>
    <property type="project" value="UniProtKB-SubCell"/>
</dbReference>
<feature type="domain" description="Zn(2)-C6 fungal-type" evidence="8">
    <location>
        <begin position="54"/>
        <end position="86"/>
    </location>
</feature>
<dbReference type="STRING" id="1314674.A0A0D7BKP1"/>
<feature type="compositionally biased region" description="Basic and acidic residues" evidence="7">
    <location>
        <begin position="16"/>
        <end position="26"/>
    </location>
</feature>
<name>A0A0D7BKP1_9AGAR</name>
<evidence type="ECO:0000259" key="8">
    <source>
        <dbReference type="PROSITE" id="PS50048"/>
    </source>
</evidence>
<dbReference type="CDD" id="cd12148">
    <property type="entry name" value="fungal_TF_MHR"/>
    <property type="match status" value="1"/>
</dbReference>
<protein>
    <recommendedName>
        <fullName evidence="8">Zn(2)-C6 fungal-type domain-containing protein</fullName>
    </recommendedName>
</protein>
<keyword evidence="10" id="KW-1185">Reference proteome</keyword>
<dbReference type="Gene3D" id="4.10.240.10">
    <property type="entry name" value="Zn(2)-C6 fungal-type DNA-binding domain"/>
    <property type="match status" value="1"/>
</dbReference>
<dbReference type="EMBL" id="KN880459">
    <property type="protein sequence ID" value="KIY71047.1"/>
    <property type="molecule type" value="Genomic_DNA"/>
</dbReference>
<evidence type="ECO:0000256" key="5">
    <source>
        <dbReference type="ARBA" id="ARBA00023163"/>
    </source>
</evidence>
<dbReference type="Pfam" id="PF00172">
    <property type="entry name" value="Zn_clus"/>
    <property type="match status" value="1"/>
</dbReference>
<dbReference type="SUPFAM" id="SSF57701">
    <property type="entry name" value="Zn2/Cys6 DNA-binding domain"/>
    <property type="match status" value="1"/>
</dbReference>
<dbReference type="InterPro" id="IPR001138">
    <property type="entry name" value="Zn2Cys6_DnaBD"/>
</dbReference>
<evidence type="ECO:0000256" key="6">
    <source>
        <dbReference type="ARBA" id="ARBA00023242"/>
    </source>
</evidence>
<evidence type="ECO:0000256" key="7">
    <source>
        <dbReference type="SAM" id="MobiDB-lite"/>
    </source>
</evidence>
<dbReference type="GO" id="GO:0006351">
    <property type="term" value="P:DNA-templated transcription"/>
    <property type="evidence" value="ECO:0007669"/>
    <property type="project" value="InterPro"/>
</dbReference>
<evidence type="ECO:0000256" key="3">
    <source>
        <dbReference type="ARBA" id="ARBA00023015"/>
    </source>
</evidence>
<dbReference type="PROSITE" id="PS00463">
    <property type="entry name" value="ZN2_CY6_FUNGAL_1"/>
    <property type="match status" value="1"/>
</dbReference>
<evidence type="ECO:0000313" key="10">
    <source>
        <dbReference type="Proteomes" id="UP000054007"/>
    </source>
</evidence>
<feature type="compositionally biased region" description="Polar residues" evidence="7">
    <location>
        <begin position="1"/>
        <end position="15"/>
    </location>
</feature>
<dbReference type="PANTHER" id="PTHR31845">
    <property type="entry name" value="FINGER DOMAIN PROTEIN, PUTATIVE-RELATED"/>
    <property type="match status" value="1"/>
</dbReference>
<dbReference type="AlphaFoldDB" id="A0A0D7BKP1"/>
<dbReference type="SMART" id="SM00906">
    <property type="entry name" value="Fungal_trans"/>
    <property type="match status" value="1"/>
</dbReference>
<dbReference type="PANTHER" id="PTHR31845:SF19">
    <property type="entry name" value="TRANSCRIPTION FACTOR DOMAIN-CONTAINING PROTEIN"/>
    <property type="match status" value="1"/>
</dbReference>